<feature type="region of interest" description="Disordered" evidence="1">
    <location>
        <begin position="828"/>
        <end position="916"/>
    </location>
</feature>
<feature type="compositionally biased region" description="Low complexity" evidence="1">
    <location>
        <begin position="588"/>
        <end position="603"/>
    </location>
</feature>
<feature type="compositionally biased region" description="Low complexity" evidence="1">
    <location>
        <begin position="661"/>
        <end position="675"/>
    </location>
</feature>
<evidence type="ECO:0000313" key="2">
    <source>
        <dbReference type="EMBL" id="KAF5829500.1"/>
    </source>
</evidence>
<name>A0ABQ7G4G0_DUNSA</name>
<feature type="compositionally biased region" description="Low complexity" evidence="1">
    <location>
        <begin position="107"/>
        <end position="124"/>
    </location>
</feature>
<feature type="region of interest" description="Disordered" evidence="1">
    <location>
        <begin position="661"/>
        <end position="724"/>
    </location>
</feature>
<feature type="compositionally biased region" description="Basic residues" evidence="1">
    <location>
        <begin position="901"/>
        <end position="911"/>
    </location>
</feature>
<feature type="compositionally biased region" description="Low complexity" evidence="1">
    <location>
        <begin position="55"/>
        <end position="72"/>
    </location>
</feature>
<proteinExistence type="predicted"/>
<gene>
    <name evidence="2" type="ORF">DUNSADRAFT_15984</name>
</gene>
<feature type="compositionally biased region" description="Low complexity" evidence="1">
    <location>
        <begin position="515"/>
        <end position="530"/>
    </location>
</feature>
<evidence type="ECO:0000313" key="3">
    <source>
        <dbReference type="Proteomes" id="UP000815325"/>
    </source>
</evidence>
<comment type="caution">
    <text evidence="2">The sequence shown here is derived from an EMBL/GenBank/DDBJ whole genome shotgun (WGS) entry which is preliminary data.</text>
</comment>
<organism evidence="2 3">
    <name type="scientific">Dunaliella salina</name>
    <name type="common">Green alga</name>
    <name type="synonym">Protococcus salinus</name>
    <dbReference type="NCBI Taxonomy" id="3046"/>
    <lineage>
        <taxon>Eukaryota</taxon>
        <taxon>Viridiplantae</taxon>
        <taxon>Chlorophyta</taxon>
        <taxon>core chlorophytes</taxon>
        <taxon>Chlorophyceae</taxon>
        <taxon>CS clade</taxon>
        <taxon>Chlamydomonadales</taxon>
        <taxon>Dunaliellaceae</taxon>
        <taxon>Dunaliella</taxon>
    </lineage>
</organism>
<feature type="region of interest" description="Disordered" evidence="1">
    <location>
        <begin position="976"/>
        <end position="1024"/>
    </location>
</feature>
<reference evidence="2" key="1">
    <citation type="submission" date="2017-08" db="EMBL/GenBank/DDBJ databases">
        <authorList>
            <person name="Polle J.E."/>
            <person name="Barry K."/>
            <person name="Cushman J."/>
            <person name="Schmutz J."/>
            <person name="Tran D."/>
            <person name="Hathwaick L.T."/>
            <person name="Yim W.C."/>
            <person name="Jenkins J."/>
            <person name="Mckie-Krisberg Z.M."/>
            <person name="Prochnik S."/>
            <person name="Lindquist E."/>
            <person name="Dockter R.B."/>
            <person name="Adam C."/>
            <person name="Molina H."/>
            <person name="Bunkerborg J."/>
            <person name="Jin E."/>
            <person name="Buchheim M."/>
            <person name="Magnuson J."/>
        </authorList>
    </citation>
    <scope>NUCLEOTIDE SEQUENCE</scope>
    <source>
        <strain evidence="2">CCAP 19/18</strain>
    </source>
</reference>
<feature type="compositionally biased region" description="Polar residues" evidence="1">
    <location>
        <begin position="678"/>
        <end position="691"/>
    </location>
</feature>
<feature type="compositionally biased region" description="Polar residues" evidence="1">
    <location>
        <begin position="290"/>
        <end position="303"/>
    </location>
</feature>
<feature type="compositionally biased region" description="Low complexity" evidence="1">
    <location>
        <begin position="831"/>
        <end position="842"/>
    </location>
</feature>
<accession>A0ABQ7G4G0</accession>
<feature type="region of interest" description="Disordered" evidence="1">
    <location>
        <begin position="492"/>
        <end position="543"/>
    </location>
</feature>
<sequence>MCPQEVAALKMGRGSSLIRSKHRHADILNWEDDISTIATVDAPPAERALLASTMRTRSAGSRRSDAGSSFSTAVAAPGDGRRAWSAHAGRQGRNPCPPVSDGKTAMSPNAGVASSPAPAPALAPVGEGSKRDDVAGSAGRLAPDVPSVSHEVGKPSAPAALQNTTAAAAGAATIPGNGEGGGLLASGVAGDENPDREPAAPGPPLAAVGGGGKKMGRPTSARRPSGRARSGAEDAQSGSQAHLLATQADQPEHHASAEEVDQAQGSLPAPQRRLIRFLSEVAGRGGAEQGSPQQRHQGGNQPSLAEVPEGRAGGGQGAEAVSGEVNQAQALHGSGSGPAGVRAHAHSAPTAATRPAVFGRSTVIGGSGQARGAEQVWSGGRGSNAGGSGGGCAGSGASGQHSLVDLLGGTGGAANVPQSLLQVAAEAEAEGVEDVDDAAGMDGEDAVMMQGQPKHGSTSSRQLPVSAGAAGRKQLSPEAQLQYFGHCALGTSRRSSAHRDRPGHHTHHTRRVRSALATSTTTGAAKAAPTTMPPHLCPRPVNANITGQIPATLFRRAVSAPRALRHPYGASEMSSTGSAAGRVADGQPSAGPAAIRARASSAPRARRPLSARQQELLQQPKEGPLEPQQRRRPQSAGPIVESPSACLSQWQLHRASTSASKASSSWHLGGSSSHKTGGPSTQPSMSCSHISTAGFPAQVHRGVGEGHDPHHLRRTSLDRPSSACTTYNPEKAAAVYGVRSAARRGLIRGMAAAVMAGRHTPAGAHLNTAPSGSVQGTECDDGAGGVGVGLGAAACNGVLARCPSGVPVATHKGKRQQQWLHQRMLHSSALHQQHQQQQQQGQAEYLRSRSEALSNEKNEGMGNLRAGLQPQGSTPGDGDCQFGKGLQKALGGWSSAGPSHTTHHHTLHHTPHQGAVDLHDGTRGGIKGRLGGARPASAPLQSCAYDTAAAAYPPPLPPPASHRLITPPTAAAAAAAAAAATTAGGHQEQQGGGSRPSSARPMSGNSRPSSGRPSSARNSCAAGSAGLGDGGGGYSGGSSVTSNSGNGYNWNGDSVAGLAIAHGANHSKIKQADWDFQCEKQELGIVDEDSGEGSDSDGL</sequence>
<feature type="compositionally biased region" description="Low complexity" evidence="1">
    <location>
        <begin position="217"/>
        <end position="229"/>
    </location>
</feature>
<protein>
    <submittedName>
        <fullName evidence="2">Uncharacterized protein</fullName>
    </submittedName>
</protein>
<feature type="compositionally biased region" description="Basic and acidic residues" evidence="1">
    <location>
        <begin position="846"/>
        <end position="859"/>
    </location>
</feature>
<feature type="compositionally biased region" description="Low complexity" evidence="1">
    <location>
        <begin position="1003"/>
        <end position="1024"/>
    </location>
</feature>
<dbReference type="EMBL" id="MU070151">
    <property type="protein sequence ID" value="KAF5829500.1"/>
    <property type="molecule type" value="Genomic_DNA"/>
</dbReference>
<feature type="region of interest" description="Disordered" evidence="1">
    <location>
        <begin position="182"/>
        <end position="397"/>
    </location>
</feature>
<feature type="region of interest" description="Disordered" evidence="1">
    <location>
        <begin position="54"/>
        <end position="155"/>
    </location>
</feature>
<feature type="region of interest" description="Disordered" evidence="1">
    <location>
        <begin position="568"/>
        <end position="641"/>
    </location>
</feature>
<feature type="compositionally biased region" description="Basic residues" evidence="1">
    <location>
        <begin position="501"/>
        <end position="513"/>
    </location>
</feature>
<evidence type="ECO:0000256" key="1">
    <source>
        <dbReference type="SAM" id="MobiDB-lite"/>
    </source>
</evidence>
<keyword evidence="3" id="KW-1185">Reference proteome</keyword>
<dbReference type="Proteomes" id="UP000815325">
    <property type="component" value="Unassembled WGS sequence"/>
</dbReference>
<feature type="compositionally biased region" description="Gly residues" evidence="1">
    <location>
        <begin position="379"/>
        <end position="397"/>
    </location>
</feature>